<comment type="catalytic activity">
    <reaction evidence="6">
        <text>malonate + ATP + CoA = malonyl-CoA + AMP + diphosphate</text>
        <dbReference type="Rhea" id="RHEA:32139"/>
        <dbReference type="ChEBI" id="CHEBI:15792"/>
        <dbReference type="ChEBI" id="CHEBI:30616"/>
        <dbReference type="ChEBI" id="CHEBI:33019"/>
        <dbReference type="ChEBI" id="CHEBI:57287"/>
        <dbReference type="ChEBI" id="CHEBI:57384"/>
        <dbReference type="ChEBI" id="CHEBI:456215"/>
        <dbReference type="EC" id="6.2.1.76"/>
    </reaction>
    <physiologicalReaction direction="left-to-right" evidence="6">
        <dbReference type="Rhea" id="RHEA:32140"/>
    </physiologicalReaction>
</comment>
<evidence type="ECO:0000313" key="14">
    <source>
        <dbReference type="Proteomes" id="UP001066276"/>
    </source>
</evidence>
<evidence type="ECO:0000259" key="11">
    <source>
        <dbReference type="Pfam" id="PF00501"/>
    </source>
</evidence>
<evidence type="ECO:0000256" key="9">
    <source>
        <dbReference type="ARBA" id="ARBA00067560"/>
    </source>
</evidence>
<feature type="domain" description="AMP-dependent synthetase/ligase" evidence="11">
    <location>
        <begin position="3"/>
        <end position="388"/>
    </location>
</feature>
<dbReference type="Pfam" id="PF00501">
    <property type="entry name" value="AMP-binding"/>
    <property type="match status" value="1"/>
</dbReference>
<evidence type="ECO:0000256" key="3">
    <source>
        <dbReference type="ARBA" id="ARBA00022832"/>
    </source>
</evidence>
<dbReference type="GO" id="GO:0090409">
    <property type="term" value="F:malonyl-CoA synthetase activity"/>
    <property type="evidence" value="ECO:0007669"/>
    <property type="project" value="UniProtKB-EC"/>
</dbReference>
<dbReference type="GO" id="GO:0090410">
    <property type="term" value="P:malonate catabolic process"/>
    <property type="evidence" value="ECO:0007669"/>
    <property type="project" value="UniProtKB-ARBA"/>
</dbReference>
<dbReference type="SUPFAM" id="SSF56801">
    <property type="entry name" value="Acetyl-CoA synthetase-like"/>
    <property type="match status" value="1"/>
</dbReference>
<dbReference type="InterPro" id="IPR020845">
    <property type="entry name" value="AMP-binding_CS"/>
</dbReference>
<protein>
    <recommendedName>
        <fullName evidence="9">Malonate--CoA ligase ACSF3, mitochondrial</fullName>
        <ecNumber evidence="8">6.2.1.76</ecNumber>
    </recommendedName>
    <alternativeName>
        <fullName evidence="10">Acyl-CoA synthetase family member 3</fullName>
    </alternativeName>
</protein>
<dbReference type="GO" id="GO:0005739">
    <property type="term" value="C:mitochondrion"/>
    <property type="evidence" value="ECO:0007669"/>
    <property type="project" value="UniProtKB-ARBA"/>
</dbReference>
<evidence type="ECO:0000256" key="7">
    <source>
        <dbReference type="ARBA" id="ARBA00055210"/>
    </source>
</evidence>
<dbReference type="Gene3D" id="3.30.300.30">
    <property type="match status" value="1"/>
</dbReference>
<dbReference type="PANTHER" id="PTHR43201:SF8">
    <property type="entry name" value="ACYL-COA SYNTHETASE FAMILY MEMBER 3"/>
    <property type="match status" value="1"/>
</dbReference>
<keyword evidence="14" id="KW-1185">Reference proteome</keyword>
<dbReference type="GO" id="GO:0031956">
    <property type="term" value="F:medium-chain fatty acid-CoA ligase activity"/>
    <property type="evidence" value="ECO:0007669"/>
    <property type="project" value="TreeGrafter"/>
</dbReference>
<evidence type="ECO:0000313" key="13">
    <source>
        <dbReference type="EMBL" id="KAJ1083942.1"/>
    </source>
</evidence>
<comment type="function">
    <text evidence="7">Catalyzes the initial reaction in intramitochondrial fatty acid synthesis, by activating malonate and methylmalonate, but not acetate, into their respective CoA thioester. May have some preference toward very-long-chain substrates.</text>
</comment>
<accession>A0AAV7L0D3</accession>
<evidence type="ECO:0000256" key="1">
    <source>
        <dbReference type="ARBA" id="ARBA00006432"/>
    </source>
</evidence>
<evidence type="ECO:0000256" key="4">
    <source>
        <dbReference type="ARBA" id="ARBA00023098"/>
    </source>
</evidence>
<dbReference type="InterPro" id="IPR000873">
    <property type="entry name" value="AMP-dep_synth/lig_dom"/>
</dbReference>
<dbReference type="PROSITE" id="PS00455">
    <property type="entry name" value="AMP_BINDING"/>
    <property type="match status" value="1"/>
</dbReference>
<evidence type="ECO:0000256" key="8">
    <source>
        <dbReference type="ARBA" id="ARBA00066540"/>
    </source>
</evidence>
<evidence type="ECO:0000256" key="5">
    <source>
        <dbReference type="ARBA" id="ARBA00048666"/>
    </source>
</evidence>
<dbReference type="InterPro" id="IPR042099">
    <property type="entry name" value="ANL_N_sf"/>
</dbReference>
<reference evidence="13" key="1">
    <citation type="journal article" date="2022" name="bioRxiv">
        <title>Sequencing and chromosome-scale assembly of the giantPleurodeles waltlgenome.</title>
        <authorList>
            <person name="Brown T."/>
            <person name="Elewa A."/>
            <person name="Iarovenko S."/>
            <person name="Subramanian E."/>
            <person name="Araus A.J."/>
            <person name="Petzold A."/>
            <person name="Susuki M."/>
            <person name="Suzuki K.-i.T."/>
            <person name="Hayashi T."/>
            <person name="Toyoda A."/>
            <person name="Oliveira C."/>
            <person name="Osipova E."/>
            <person name="Leigh N.D."/>
            <person name="Simon A."/>
            <person name="Yun M.H."/>
        </authorList>
    </citation>
    <scope>NUCLEOTIDE SEQUENCE</scope>
    <source>
        <strain evidence="13">20211129_DDA</strain>
        <tissue evidence="13">Liver</tissue>
    </source>
</reference>
<comment type="catalytic activity">
    <reaction evidence="5">
        <text>tetracosanoate + ATP + CoA = tetracosanoyl-CoA + AMP + diphosphate</text>
        <dbReference type="Rhea" id="RHEA:33639"/>
        <dbReference type="ChEBI" id="CHEBI:30616"/>
        <dbReference type="ChEBI" id="CHEBI:31014"/>
        <dbReference type="ChEBI" id="CHEBI:33019"/>
        <dbReference type="ChEBI" id="CHEBI:57287"/>
        <dbReference type="ChEBI" id="CHEBI:65052"/>
        <dbReference type="ChEBI" id="CHEBI:456215"/>
    </reaction>
    <physiologicalReaction direction="left-to-right" evidence="5">
        <dbReference type="Rhea" id="RHEA:33640"/>
    </physiologicalReaction>
</comment>
<evidence type="ECO:0000256" key="10">
    <source>
        <dbReference type="ARBA" id="ARBA00078916"/>
    </source>
</evidence>
<name>A0AAV7L0D3_PLEWA</name>
<sequence length="529" mass="59065">MRAVAFGDKAAIIDQNGQHTYRELCQRSTLLSQLIHRTLEHPGADLKEARISFLCPNDASYVVAQWASWMSGAIAVPLYKKHPAPELEYVIRDSESTLVIVEDRYREVVVPICSKLGVPVLLMPGPDASLEKPPANTSLPVSEWKDRGAMIVYTSGTTGRPKGVVSTHRNLQAMVTGLIDSWGWTKEDSILHVLPLHHVHGIVNKLLCPLWVGATCVMLPEFSAQKVWEHFLSRSSPHISLFMAVPTIYSKLIDYYEKHFTRPHVQDFVRATCQANIRLMVSGSSPLPVPVLEKWKEITGHTLLERYGMTEIGMALSNPLRGLRVPGSVGTPLPGVETRIVTESSRRDGVSFTVYAQGNDRGTKVTPGMENKEGELLIKGPSVFREYWKKPQETKDAFTPDGWFRTGDTAVYKDGTYWILGRTSVDIIKSGGYKISALEVERHLLAHSSIADVAVIGAPDMAWGQKVTAVVKLRQGEQLSLRELKEWAREFMAPYTIPAELILVEEIPRNQMGKINKKQLLEHFFPSPS</sequence>
<dbReference type="AlphaFoldDB" id="A0AAV7L0D3"/>
<dbReference type="EMBL" id="JANPWB010000016">
    <property type="protein sequence ID" value="KAJ1083942.1"/>
    <property type="molecule type" value="Genomic_DNA"/>
</dbReference>
<dbReference type="InterPro" id="IPR045851">
    <property type="entry name" value="AMP-bd_C_sf"/>
</dbReference>
<evidence type="ECO:0000256" key="2">
    <source>
        <dbReference type="ARBA" id="ARBA00022598"/>
    </source>
</evidence>
<dbReference type="InterPro" id="IPR025110">
    <property type="entry name" value="AMP-bd_C"/>
</dbReference>
<evidence type="ECO:0000256" key="6">
    <source>
        <dbReference type="ARBA" id="ARBA00051573"/>
    </source>
</evidence>
<dbReference type="Pfam" id="PF13193">
    <property type="entry name" value="AMP-binding_C"/>
    <property type="match status" value="1"/>
</dbReference>
<dbReference type="FunFam" id="3.30.300.30:FF:000031">
    <property type="entry name" value="Acyl-CoA synthetase family member 3"/>
    <property type="match status" value="1"/>
</dbReference>
<comment type="caution">
    <text evidence="13">The sequence shown here is derived from an EMBL/GenBank/DDBJ whole genome shotgun (WGS) entry which is preliminary data.</text>
</comment>
<keyword evidence="3" id="KW-0276">Fatty acid metabolism</keyword>
<dbReference type="PANTHER" id="PTHR43201">
    <property type="entry name" value="ACYL-COA SYNTHETASE"/>
    <property type="match status" value="1"/>
</dbReference>
<comment type="similarity">
    <text evidence="1">Belongs to the ATP-dependent AMP-binding enzyme family.</text>
</comment>
<dbReference type="CDD" id="cd05941">
    <property type="entry name" value="MCS"/>
    <property type="match status" value="1"/>
</dbReference>
<evidence type="ECO:0000259" key="12">
    <source>
        <dbReference type="Pfam" id="PF13193"/>
    </source>
</evidence>
<dbReference type="Proteomes" id="UP001066276">
    <property type="component" value="Chromosome 12"/>
</dbReference>
<keyword evidence="4" id="KW-0443">Lipid metabolism</keyword>
<dbReference type="GO" id="GO:0006633">
    <property type="term" value="P:fatty acid biosynthetic process"/>
    <property type="evidence" value="ECO:0007669"/>
    <property type="project" value="UniProtKB-ARBA"/>
</dbReference>
<feature type="domain" description="AMP-binding enzyme C-terminal" evidence="12">
    <location>
        <begin position="439"/>
        <end position="514"/>
    </location>
</feature>
<dbReference type="EC" id="6.2.1.76" evidence="8"/>
<keyword evidence="2" id="KW-0436">Ligase</keyword>
<organism evidence="13 14">
    <name type="scientific">Pleurodeles waltl</name>
    <name type="common">Iberian ribbed newt</name>
    <dbReference type="NCBI Taxonomy" id="8319"/>
    <lineage>
        <taxon>Eukaryota</taxon>
        <taxon>Metazoa</taxon>
        <taxon>Chordata</taxon>
        <taxon>Craniata</taxon>
        <taxon>Vertebrata</taxon>
        <taxon>Euteleostomi</taxon>
        <taxon>Amphibia</taxon>
        <taxon>Batrachia</taxon>
        <taxon>Caudata</taxon>
        <taxon>Salamandroidea</taxon>
        <taxon>Salamandridae</taxon>
        <taxon>Pleurodelinae</taxon>
        <taxon>Pleurodeles</taxon>
    </lineage>
</organism>
<dbReference type="FunFam" id="3.40.50.12780:FF:000030">
    <property type="entry name" value="Acyl-CoA synthetase family member 3"/>
    <property type="match status" value="1"/>
</dbReference>
<dbReference type="Gene3D" id="3.40.50.12780">
    <property type="entry name" value="N-terminal domain of ligase-like"/>
    <property type="match status" value="1"/>
</dbReference>
<gene>
    <name evidence="13" type="ORF">NDU88_004097</name>
</gene>
<proteinExistence type="inferred from homology"/>